<evidence type="ECO:0000256" key="2">
    <source>
        <dbReference type="SAM" id="Phobius"/>
    </source>
</evidence>
<keyword evidence="4" id="KW-1185">Reference proteome</keyword>
<dbReference type="EMBL" id="JANVFT010000023">
    <property type="protein sequence ID" value="KAJ4497162.1"/>
    <property type="molecule type" value="Genomic_DNA"/>
</dbReference>
<feature type="transmembrane region" description="Helical" evidence="2">
    <location>
        <begin position="275"/>
        <end position="294"/>
    </location>
</feature>
<evidence type="ECO:0000313" key="4">
    <source>
        <dbReference type="Proteomes" id="UP001150217"/>
    </source>
</evidence>
<feature type="transmembrane region" description="Helical" evidence="2">
    <location>
        <begin position="152"/>
        <end position="174"/>
    </location>
</feature>
<protein>
    <submittedName>
        <fullName evidence="3">Uncharacterized protein</fullName>
    </submittedName>
</protein>
<keyword evidence="2" id="KW-0812">Transmembrane</keyword>
<keyword evidence="2" id="KW-0472">Membrane</keyword>
<dbReference type="Proteomes" id="UP001150217">
    <property type="component" value="Unassembled WGS sequence"/>
</dbReference>
<comment type="caution">
    <text evidence="3">The sequence shown here is derived from an EMBL/GenBank/DDBJ whole genome shotgun (WGS) entry which is preliminary data.</text>
</comment>
<feature type="region of interest" description="Disordered" evidence="1">
    <location>
        <begin position="222"/>
        <end position="259"/>
    </location>
</feature>
<accession>A0ABQ8VL98</accession>
<feature type="compositionally biased region" description="Polar residues" evidence="1">
    <location>
        <begin position="1"/>
        <end position="16"/>
    </location>
</feature>
<organism evidence="3 4">
    <name type="scientific">Lentinula lateritia</name>
    <dbReference type="NCBI Taxonomy" id="40482"/>
    <lineage>
        <taxon>Eukaryota</taxon>
        <taxon>Fungi</taxon>
        <taxon>Dikarya</taxon>
        <taxon>Basidiomycota</taxon>
        <taxon>Agaricomycotina</taxon>
        <taxon>Agaricomycetes</taxon>
        <taxon>Agaricomycetidae</taxon>
        <taxon>Agaricales</taxon>
        <taxon>Marasmiineae</taxon>
        <taxon>Omphalotaceae</taxon>
        <taxon>Lentinula</taxon>
    </lineage>
</organism>
<gene>
    <name evidence="3" type="ORF">C8R41DRAFT_230632</name>
</gene>
<reference evidence="3" key="1">
    <citation type="submission" date="2022-08" db="EMBL/GenBank/DDBJ databases">
        <title>A Global Phylogenomic Analysis of the Shiitake Genus Lentinula.</title>
        <authorList>
            <consortium name="DOE Joint Genome Institute"/>
            <person name="Sierra-Patev S."/>
            <person name="Min B."/>
            <person name="Naranjo-Ortiz M."/>
            <person name="Looney B."/>
            <person name="Konkel Z."/>
            <person name="Slot J.C."/>
            <person name="Sakamoto Y."/>
            <person name="Steenwyk J.L."/>
            <person name="Rokas A."/>
            <person name="Carro J."/>
            <person name="Camarero S."/>
            <person name="Ferreira P."/>
            <person name="Molpeceres G."/>
            <person name="Ruiz-Duenas F.J."/>
            <person name="Serrano A."/>
            <person name="Henrissat B."/>
            <person name="Drula E."/>
            <person name="Hughes K.W."/>
            <person name="Mata J.L."/>
            <person name="Ishikawa N.K."/>
            <person name="Vargas-Isla R."/>
            <person name="Ushijima S."/>
            <person name="Smith C.A."/>
            <person name="Ahrendt S."/>
            <person name="Andreopoulos W."/>
            <person name="He G."/>
            <person name="Labutti K."/>
            <person name="Lipzen A."/>
            <person name="Ng V."/>
            <person name="Riley R."/>
            <person name="Sandor L."/>
            <person name="Barry K."/>
            <person name="Martinez A.T."/>
            <person name="Xiao Y."/>
            <person name="Gibbons J.G."/>
            <person name="Terashima K."/>
            <person name="Grigoriev I.V."/>
            <person name="Hibbett D.S."/>
        </authorList>
    </citation>
    <scope>NUCLEOTIDE SEQUENCE</scope>
    <source>
        <strain evidence="3">RHP3577 ss4</strain>
    </source>
</reference>
<evidence type="ECO:0000313" key="3">
    <source>
        <dbReference type="EMBL" id="KAJ4497162.1"/>
    </source>
</evidence>
<proteinExistence type="predicted"/>
<name>A0ABQ8VL98_9AGAR</name>
<feature type="transmembrane region" description="Helical" evidence="2">
    <location>
        <begin position="309"/>
        <end position="340"/>
    </location>
</feature>
<feature type="region of interest" description="Disordered" evidence="1">
    <location>
        <begin position="1"/>
        <end position="38"/>
    </location>
</feature>
<feature type="compositionally biased region" description="Basic and acidic residues" evidence="1">
    <location>
        <begin position="224"/>
        <end position="244"/>
    </location>
</feature>
<evidence type="ECO:0000256" key="1">
    <source>
        <dbReference type="SAM" id="MobiDB-lite"/>
    </source>
</evidence>
<feature type="transmembrane region" description="Helical" evidence="2">
    <location>
        <begin position="194"/>
        <end position="214"/>
    </location>
</feature>
<keyword evidence="2" id="KW-1133">Transmembrane helix</keyword>
<sequence length="365" mass="40339">MSNGNTKDVSGSSLLRTRSAGDPSFSPSDLGVPRTGASHLSSDHFFSSTVITIPKRASRGPHSAGPSFNAFFPESIPKKRENQVIAAICSSPRIPPPAILHPPPTPIPMNNTIPAPPLRRPVHTHHSPVARLLHFFGYGNDASKVRKELVSLIWRLGWGFAQMVSIVVVLALFAPKASPTVPGANEWTACNRPLGVWSCLWLGRTIVGGGLLGMDSRPIHNRNTRIDPESGQRASNSEHLEQTRSHNPQQPPFPSINSPQTQNDHLPHTVMFRRFSLFSSMYGIIWFLTAYILVCTSLKTCRLSSPHIWWLTIAILCTMYLKFILLSLIVSVFALVFSIWNILLRCTTKSNTENTDHQTGHQEAP</sequence>